<sequence>MFFFSVVNVNERTSVVSNEGDNPPPLIIMASVPPIYIDNNWTETVFNYGWCTGSGLYTDPYVIKNVEIDAHGSKTGIFIANTTEYFRIQNCDIYNSGIKNQTDPNPENLSGSAIELKNVRNAKIMQNNCTKNIGCGIRFSAGCFHCTIERNFVSENEQCGIHLSEGCYDITISENNVTYNDYVGILLSQRP</sequence>
<dbReference type="SMART" id="SM00710">
    <property type="entry name" value="PbH1"/>
    <property type="match status" value="4"/>
</dbReference>
<dbReference type="SUPFAM" id="SSF51126">
    <property type="entry name" value="Pectin lyase-like"/>
    <property type="match status" value="1"/>
</dbReference>
<accession>X1HF87</accession>
<dbReference type="InterPro" id="IPR022441">
    <property type="entry name" value="Para_beta_helix_rpt-2"/>
</dbReference>
<dbReference type="Gene3D" id="2.160.20.10">
    <property type="entry name" value="Single-stranded right-handed beta-helix, Pectin lyase-like"/>
    <property type="match status" value="1"/>
</dbReference>
<dbReference type="InterPro" id="IPR011050">
    <property type="entry name" value="Pectin_lyase_fold/virulence"/>
</dbReference>
<gene>
    <name evidence="2" type="ORF">S03H2_32412</name>
</gene>
<feature type="domain" description="Right handed beta helix" evidence="1">
    <location>
        <begin position="61"/>
        <end position="188"/>
    </location>
</feature>
<dbReference type="AlphaFoldDB" id="X1HF87"/>
<proteinExistence type="predicted"/>
<reference evidence="2" key="1">
    <citation type="journal article" date="2014" name="Front. Microbiol.">
        <title>High frequency of phylogenetically diverse reductive dehalogenase-homologous genes in deep subseafloor sedimentary metagenomes.</title>
        <authorList>
            <person name="Kawai M."/>
            <person name="Futagami T."/>
            <person name="Toyoda A."/>
            <person name="Takaki Y."/>
            <person name="Nishi S."/>
            <person name="Hori S."/>
            <person name="Arai W."/>
            <person name="Tsubouchi T."/>
            <person name="Morono Y."/>
            <person name="Uchiyama I."/>
            <person name="Ito T."/>
            <person name="Fujiyama A."/>
            <person name="Inagaki F."/>
            <person name="Takami H."/>
        </authorList>
    </citation>
    <scope>NUCLEOTIDE SEQUENCE</scope>
    <source>
        <strain evidence="2">Expedition CK06-06</strain>
    </source>
</reference>
<protein>
    <recommendedName>
        <fullName evidence="1">Right handed beta helix domain-containing protein</fullName>
    </recommendedName>
</protein>
<evidence type="ECO:0000259" key="1">
    <source>
        <dbReference type="Pfam" id="PF13229"/>
    </source>
</evidence>
<dbReference type="NCBIfam" id="TIGR03804">
    <property type="entry name" value="para_beta_helix"/>
    <property type="match status" value="1"/>
</dbReference>
<dbReference type="Pfam" id="PF13229">
    <property type="entry name" value="Beta_helix"/>
    <property type="match status" value="1"/>
</dbReference>
<evidence type="ECO:0000313" key="2">
    <source>
        <dbReference type="EMBL" id="GAH55740.1"/>
    </source>
</evidence>
<dbReference type="EMBL" id="BARU01019694">
    <property type="protein sequence ID" value="GAH55740.1"/>
    <property type="molecule type" value="Genomic_DNA"/>
</dbReference>
<dbReference type="InterPro" id="IPR039448">
    <property type="entry name" value="Beta_helix"/>
</dbReference>
<comment type="caution">
    <text evidence="2">The sequence shown here is derived from an EMBL/GenBank/DDBJ whole genome shotgun (WGS) entry which is preliminary data.</text>
</comment>
<feature type="non-terminal residue" evidence="2">
    <location>
        <position position="191"/>
    </location>
</feature>
<name>X1HF87_9ZZZZ</name>
<organism evidence="2">
    <name type="scientific">marine sediment metagenome</name>
    <dbReference type="NCBI Taxonomy" id="412755"/>
    <lineage>
        <taxon>unclassified sequences</taxon>
        <taxon>metagenomes</taxon>
        <taxon>ecological metagenomes</taxon>
    </lineage>
</organism>
<dbReference type="InterPro" id="IPR006626">
    <property type="entry name" value="PbH1"/>
</dbReference>
<dbReference type="InterPro" id="IPR012334">
    <property type="entry name" value="Pectin_lyas_fold"/>
</dbReference>